<dbReference type="Proteomes" id="UP000821853">
    <property type="component" value="Chromosome 9"/>
</dbReference>
<sequence>MTFALPSVRIQFLIPFAPQRDRSYHDHQTKCMAAVLPSVEASQREREACRIVVDATNMSRAAFWTVTQVQLNLDTKRAQCLREALPDTPEPEREAAFHKAAEEANALTRRHTDLRQKLGAGLPLPQRFLLTRKDCRGSTQHSYTVTYTMFSTDKFDGDRRKRHRDVRCPHVRAREVGRDAVMGGDDAKGYEGLVFGVEVGDGACHATASGCPFPEMNTW</sequence>
<evidence type="ECO:0000313" key="1">
    <source>
        <dbReference type="EMBL" id="KAH9382333.1"/>
    </source>
</evidence>
<accession>A0A9J6H3L3</accession>
<name>A0A9J6H3L3_HAELO</name>
<dbReference type="OrthoDB" id="6503449at2759"/>
<dbReference type="VEuPathDB" id="VectorBase:HLOH_054077"/>
<proteinExistence type="predicted"/>
<evidence type="ECO:0000313" key="2">
    <source>
        <dbReference type="Proteomes" id="UP000821853"/>
    </source>
</evidence>
<reference evidence="1 2" key="1">
    <citation type="journal article" date="2020" name="Cell">
        <title>Large-Scale Comparative Analyses of Tick Genomes Elucidate Their Genetic Diversity and Vector Capacities.</title>
        <authorList>
            <consortium name="Tick Genome and Microbiome Consortium (TIGMIC)"/>
            <person name="Jia N."/>
            <person name="Wang J."/>
            <person name="Shi W."/>
            <person name="Du L."/>
            <person name="Sun Y."/>
            <person name="Zhan W."/>
            <person name="Jiang J.F."/>
            <person name="Wang Q."/>
            <person name="Zhang B."/>
            <person name="Ji P."/>
            <person name="Bell-Sakyi L."/>
            <person name="Cui X.M."/>
            <person name="Yuan T.T."/>
            <person name="Jiang B.G."/>
            <person name="Yang W.F."/>
            <person name="Lam T.T."/>
            <person name="Chang Q.C."/>
            <person name="Ding S.J."/>
            <person name="Wang X.J."/>
            <person name="Zhu J.G."/>
            <person name="Ruan X.D."/>
            <person name="Zhao L."/>
            <person name="Wei J.T."/>
            <person name="Ye R.Z."/>
            <person name="Que T.C."/>
            <person name="Du C.H."/>
            <person name="Zhou Y.H."/>
            <person name="Cheng J.X."/>
            <person name="Dai P.F."/>
            <person name="Guo W.B."/>
            <person name="Han X.H."/>
            <person name="Huang E.J."/>
            <person name="Li L.F."/>
            <person name="Wei W."/>
            <person name="Gao Y.C."/>
            <person name="Liu J.Z."/>
            <person name="Shao H.Z."/>
            <person name="Wang X."/>
            <person name="Wang C.C."/>
            <person name="Yang T.C."/>
            <person name="Huo Q.B."/>
            <person name="Li W."/>
            <person name="Chen H.Y."/>
            <person name="Chen S.E."/>
            <person name="Zhou L.G."/>
            <person name="Ni X.B."/>
            <person name="Tian J.H."/>
            <person name="Sheng Y."/>
            <person name="Liu T."/>
            <person name="Pan Y.S."/>
            <person name="Xia L.Y."/>
            <person name="Li J."/>
            <person name="Zhao F."/>
            <person name="Cao W.C."/>
        </authorList>
    </citation>
    <scope>NUCLEOTIDE SEQUENCE [LARGE SCALE GENOMIC DNA]</scope>
    <source>
        <strain evidence="1">HaeL-2018</strain>
    </source>
</reference>
<dbReference type="EMBL" id="JABSTR010000011">
    <property type="protein sequence ID" value="KAH9382333.1"/>
    <property type="molecule type" value="Genomic_DNA"/>
</dbReference>
<comment type="caution">
    <text evidence="1">The sequence shown here is derived from an EMBL/GenBank/DDBJ whole genome shotgun (WGS) entry which is preliminary data.</text>
</comment>
<gene>
    <name evidence="1" type="ORF">HPB48_012062</name>
</gene>
<dbReference type="AlphaFoldDB" id="A0A9J6H3L3"/>
<organism evidence="1 2">
    <name type="scientific">Haemaphysalis longicornis</name>
    <name type="common">Bush tick</name>
    <dbReference type="NCBI Taxonomy" id="44386"/>
    <lineage>
        <taxon>Eukaryota</taxon>
        <taxon>Metazoa</taxon>
        <taxon>Ecdysozoa</taxon>
        <taxon>Arthropoda</taxon>
        <taxon>Chelicerata</taxon>
        <taxon>Arachnida</taxon>
        <taxon>Acari</taxon>
        <taxon>Parasitiformes</taxon>
        <taxon>Ixodida</taxon>
        <taxon>Ixodoidea</taxon>
        <taxon>Ixodidae</taxon>
        <taxon>Haemaphysalinae</taxon>
        <taxon>Haemaphysalis</taxon>
    </lineage>
</organism>
<keyword evidence="2" id="KW-1185">Reference proteome</keyword>
<protein>
    <submittedName>
        <fullName evidence="1">Uncharacterized protein</fullName>
    </submittedName>
</protein>